<dbReference type="Proteomes" id="UP000680038">
    <property type="component" value="Unassembled WGS sequence"/>
</dbReference>
<evidence type="ECO:0000313" key="1">
    <source>
        <dbReference type="EMBL" id="CAG5005917.1"/>
    </source>
</evidence>
<reference evidence="1" key="1">
    <citation type="submission" date="2021-04" db="EMBL/GenBank/DDBJ databases">
        <authorList>
            <person name="Rodrigo-Torres L."/>
            <person name="Arahal R. D."/>
            <person name="Lucena T."/>
        </authorList>
    </citation>
    <scope>NUCLEOTIDE SEQUENCE</scope>
    <source>
        <strain evidence="1">CECT 9275</strain>
    </source>
</reference>
<gene>
    <name evidence="1" type="ORF">DYBT9275_03682</name>
</gene>
<name>A0A916JI38_9BACT</name>
<keyword evidence="2" id="KW-1185">Reference proteome</keyword>
<dbReference type="EMBL" id="CAJRAF010000002">
    <property type="protein sequence ID" value="CAG5005917.1"/>
    <property type="molecule type" value="Genomic_DNA"/>
</dbReference>
<dbReference type="AlphaFoldDB" id="A0A916JI38"/>
<accession>A0A916JI38</accession>
<organism evidence="1 2">
    <name type="scientific">Dyadobacter helix</name>
    <dbReference type="NCBI Taxonomy" id="2822344"/>
    <lineage>
        <taxon>Bacteria</taxon>
        <taxon>Pseudomonadati</taxon>
        <taxon>Bacteroidota</taxon>
        <taxon>Cytophagia</taxon>
        <taxon>Cytophagales</taxon>
        <taxon>Spirosomataceae</taxon>
        <taxon>Dyadobacter</taxon>
    </lineage>
</organism>
<comment type="caution">
    <text evidence="1">The sequence shown here is derived from an EMBL/GenBank/DDBJ whole genome shotgun (WGS) entry which is preliminary data.</text>
</comment>
<evidence type="ECO:0000313" key="2">
    <source>
        <dbReference type="Proteomes" id="UP000680038"/>
    </source>
</evidence>
<proteinExistence type="predicted"/>
<sequence length="39" mass="4417">MNFPLKENGSQKGNCCKTTPQESVTLHIGEFERVDHMIP</sequence>
<protein>
    <submittedName>
        <fullName evidence="1">Uncharacterized protein</fullName>
    </submittedName>
</protein>